<dbReference type="PANTHER" id="PTHR34501:SF2">
    <property type="entry name" value="OUTER MEMBRANE PORIN F-RELATED"/>
    <property type="match status" value="1"/>
</dbReference>
<keyword evidence="7" id="KW-1185">Reference proteome</keyword>
<dbReference type="InterPro" id="IPR033900">
    <property type="entry name" value="Gram_neg_porin_domain"/>
</dbReference>
<dbReference type="GO" id="GO:0015288">
    <property type="term" value="F:porin activity"/>
    <property type="evidence" value="ECO:0007669"/>
    <property type="project" value="InterPro"/>
</dbReference>
<evidence type="ECO:0000256" key="3">
    <source>
        <dbReference type="ARBA" id="ARBA00023136"/>
    </source>
</evidence>
<dbReference type="InterPro" id="IPR023614">
    <property type="entry name" value="Porin_dom_sf"/>
</dbReference>
<protein>
    <submittedName>
        <fullName evidence="6">Outer membrane porin protein locus of qsr prophage</fullName>
    </submittedName>
</protein>
<dbReference type="SUPFAM" id="SSF56935">
    <property type="entry name" value="Porins"/>
    <property type="match status" value="1"/>
</dbReference>
<dbReference type="EMBL" id="CCKJ01000042">
    <property type="protein sequence ID" value="CDT84410.1"/>
    <property type="molecule type" value="Genomic_DNA"/>
</dbReference>
<evidence type="ECO:0000313" key="6">
    <source>
        <dbReference type="EMBL" id="CDT84410.1"/>
    </source>
</evidence>
<organism evidence="6 7">
    <name type="scientific">Vibrio coralliirubri</name>
    <dbReference type="NCBI Taxonomy" id="1516159"/>
    <lineage>
        <taxon>Bacteria</taxon>
        <taxon>Pseudomonadati</taxon>
        <taxon>Pseudomonadota</taxon>
        <taxon>Gammaproteobacteria</taxon>
        <taxon>Vibrionales</taxon>
        <taxon>Vibrionaceae</taxon>
        <taxon>Vibrio</taxon>
    </lineage>
</organism>
<keyword evidence="2 4" id="KW-0732">Signal</keyword>
<reference evidence="6 7" key="1">
    <citation type="submission" date="2014-06" db="EMBL/GenBank/DDBJ databases">
        <authorList>
            <person name="Le Roux F."/>
        </authorList>
    </citation>
    <scope>NUCLEOTIDE SEQUENCE [LARGE SCALE GENOMIC DNA]</scope>
    <source>
        <strain evidence="6 7">J2-31</strain>
    </source>
</reference>
<keyword evidence="3" id="KW-0472">Membrane</keyword>
<evidence type="ECO:0000256" key="1">
    <source>
        <dbReference type="ARBA" id="ARBA00004571"/>
    </source>
</evidence>
<dbReference type="GO" id="GO:0009279">
    <property type="term" value="C:cell outer membrane"/>
    <property type="evidence" value="ECO:0007669"/>
    <property type="project" value="UniProtKB-SubCell"/>
</dbReference>
<comment type="caution">
    <text evidence="6">The sequence shown here is derived from an EMBL/GenBank/DDBJ whole genome shotgun (WGS) entry which is preliminary data.</text>
</comment>
<dbReference type="Pfam" id="PF13609">
    <property type="entry name" value="Porin_4"/>
    <property type="match status" value="1"/>
</dbReference>
<proteinExistence type="predicted"/>
<gene>
    <name evidence="6" type="ORF">VCR31J2_1360139</name>
</gene>
<sequence length="339" mass="36163">MKKTLLALAIAATATSVNAAEIYSNDDTKVGLKGEVDIYLSQSEVDKNLTETTKNEADVSTWAKIQLDAEQKLNDQFTAFASFEIETDGSNAKFDDVLAGFKTDTWGMAFGETGDLAESADAIQKDDITNEGNYMGSTGGHHRESSGHGAVFKGQFVEGFTIVADVNTDSTEDVDNTYGISADYAFSNFSIGASYITGDAAKDVDYSLAGASASAEFGGLYLAVTYAQFEGNQGYGYWDLSDIAANSYGNGETMGIAAAYQIDAVRLYTTYSVATTDEIATAAGTSKISDIDSTNLVVGVDYAFRDNILFLAEYQTADFEYASQTLDADGVIAGVYYTF</sequence>
<comment type="subcellular location">
    <subcellularLocation>
        <location evidence="1">Cell outer membrane</location>
        <topology evidence="1">Multi-pass membrane protein</topology>
    </subcellularLocation>
</comment>
<name>A0AA87C2K6_9VIBR</name>
<evidence type="ECO:0000256" key="2">
    <source>
        <dbReference type="ARBA" id="ARBA00022729"/>
    </source>
</evidence>
<evidence type="ECO:0000259" key="5">
    <source>
        <dbReference type="Pfam" id="PF13609"/>
    </source>
</evidence>
<feature type="domain" description="Porin" evidence="5">
    <location>
        <begin position="7"/>
        <end position="319"/>
    </location>
</feature>
<dbReference type="Proteomes" id="UP000041625">
    <property type="component" value="Unassembled WGS sequence"/>
</dbReference>
<dbReference type="Gene3D" id="2.40.160.10">
    <property type="entry name" value="Porin"/>
    <property type="match status" value="1"/>
</dbReference>
<dbReference type="PANTHER" id="PTHR34501">
    <property type="entry name" value="PROTEIN YDDL-RELATED"/>
    <property type="match status" value="1"/>
</dbReference>
<evidence type="ECO:0000256" key="4">
    <source>
        <dbReference type="SAM" id="SignalP"/>
    </source>
</evidence>
<dbReference type="InterPro" id="IPR050298">
    <property type="entry name" value="Gram-neg_bact_OMP"/>
</dbReference>
<feature type="signal peptide" evidence="4">
    <location>
        <begin position="1"/>
        <end position="19"/>
    </location>
</feature>
<dbReference type="RefSeq" id="WP_050651532.1">
    <property type="nucleotide sequence ID" value="NZ_FXUU01000009.1"/>
</dbReference>
<feature type="chain" id="PRO_5041682799" evidence="4">
    <location>
        <begin position="20"/>
        <end position="339"/>
    </location>
</feature>
<dbReference type="AlphaFoldDB" id="A0AA87C2K6"/>
<evidence type="ECO:0000313" key="7">
    <source>
        <dbReference type="Proteomes" id="UP000041625"/>
    </source>
</evidence>
<accession>A0AA87C2K6</accession>